<reference evidence="1 2" key="1">
    <citation type="journal article" date="2024" name="Front. Microbiol.">
        <title>Novel thermophilic genera Geochorda gen. nov. and Carboxydochorda gen. nov. from the deep terrestrial subsurface reveal the ecophysiological diversity in the class Limnochordia.</title>
        <authorList>
            <person name="Karnachuk O.V."/>
            <person name="Lukina A.P."/>
            <person name="Avakyan M.R."/>
            <person name="Kadnikov V.V."/>
            <person name="Begmatov S."/>
            <person name="Beletsky A.V."/>
            <person name="Vlasova K.G."/>
            <person name="Novikov A.A."/>
            <person name="Shcherbakova V.A."/>
            <person name="Mardanov A.V."/>
            <person name="Ravin N.V."/>
        </authorList>
    </citation>
    <scope>NUCLEOTIDE SEQUENCE [LARGE SCALE GENOMIC DNA]</scope>
    <source>
        <strain evidence="1 2">L945</strain>
    </source>
</reference>
<dbReference type="Proteomes" id="UP001332192">
    <property type="component" value="Chromosome"/>
</dbReference>
<name>A0ABZ1C1M8_9FIRM</name>
<sequence>MVTYGQLLPVLSALTGRPLEYRQIPLEEVAGRFGNDIAAMIRLFNARGFTVDMAPVLRRFPVRLISVREFLANRWRQTGTGGTPTGREARA</sequence>
<keyword evidence="2" id="KW-1185">Reference proteome</keyword>
<evidence type="ECO:0008006" key="3">
    <source>
        <dbReference type="Google" id="ProtNLM"/>
    </source>
</evidence>
<evidence type="ECO:0000313" key="1">
    <source>
        <dbReference type="EMBL" id="WRP18750.1"/>
    </source>
</evidence>
<gene>
    <name evidence="1" type="ORF">U7230_07090</name>
</gene>
<proteinExistence type="predicted"/>
<organism evidence="1 2">
    <name type="scientific">Carboxydichorda subterranea</name>
    <dbReference type="NCBI Taxonomy" id="3109565"/>
    <lineage>
        <taxon>Bacteria</taxon>
        <taxon>Bacillati</taxon>
        <taxon>Bacillota</taxon>
        <taxon>Limnochordia</taxon>
        <taxon>Limnochordales</taxon>
        <taxon>Geochordaceae</taxon>
        <taxon>Carboxydichorda</taxon>
    </lineage>
</organism>
<accession>A0ABZ1C1M8</accession>
<dbReference type="RefSeq" id="WP_324718022.1">
    <property type="nucleotide sequence ID" value="NZ_CP141615.1"/>
</dbReference>
<protein>
    <recommendedName>
        <fullName evidence="3">Pyocin activator protein PrtN</fullName>
    </recommendedName>
</protein>
<dbReference type="Gene3D" id="3.40.50.720">
    <property type="entry name" value="NAD(P)-binding Rossmann-like Domain"/>
    <property type="match status" value="1"/>
</dbReference>
<evidence type="ECO:0000313" key="2">
    <source>
        <dbReference type="Proteomes" id="UP001332192"/>
    </source>
</evidence>
<dbReference type="EMBL" id="CP141615">
    <property type="protein sequence ID" value="WRP18750.1"/>
    <property type="molecule type" value="Genomic_DNA"/>
</dbReference>